<name>A0ACC2W1T5_9TREE</name>
<sequence>MSSSTPSVVSLKRKATSSPSNTIGHTLVLPPPTHIGPAFVNFPAIRPAHNTVFKVYRRDQQRTIETPLVEQQSVIACETQDVEYYSINKDLAERANEQFSCEYLPVLYDSVSGKMVIQPAIPTYVLAQRVKRTKVSDMLYNSALTFGVPNLTKRDQLGEAFGTRKAKSRIRANERNKVDASAQESVREHLMQHIDDATMSIPPTDSQTGIASVSPLIPWPNMTAFDPSQVYSLDILIPQEEASAIDVKPLIVKNLSDRDRMNMLPFCGSRWIEAKMRMALELPLKEQEKTL</sequence>
<keyword evidence="2" id="KW-1185">Reference proteome</keyword>
<dbReference type="Proteomes" id="UP001227268">
    <property type="component" value="Unassembled WGS sequence"/>
</dbReference>
<evidence type="ECO:0000313" key="2">
    <source>
        <dbReference type="Proteomes" id="UP001227268"/>
    </source>
</evidence>
<protein>
    <submittedName>
        <fullName evidence="1">Uncharacterized protein</fullName>
    </submittedName>
</protein>
<comment type="caution">
    <text evidence="1">The sequence shown here is derived from an EMBL/GenBank/DDBJ whole genome shotgun (WGS) entry which is preliminary data.</text>
</comment>
<dbReference type="EMBL" id="JASBWT010000005">
    <property type="protein sequence ID" value="KAJ9104597.1"/>
    <property type="molecule type" value="Genomic_DNA"/>
</dbReference>
<organism evidence="1 2">
    <name type="scientific">Naganishia friedmannii</name>
    <dbReference type="NCBI Taxonomy" id="89922"/>
    <lineage>
        <taxon>Eukaryota</taxon>
        <taxon>Fungi</taxon>
        <taxon>Dikarya</taxon>
        <taxon>Basidiomycota</taxon>
        <taxon>Agaricomycotina</taxon>
        <taxon>Tremellomycetes</taxon>
        <taxon>Filobasidiales</taxon>
        <taxon>Filobasidiaceae</taxon>
        <taxon>Naganishia</taxon>
    </lineage>
</organism>
<proteinExistence type="predicted"/>
<accession>A0ACC2W1T5</accession>
<evidence type="ECO:0000313" key="1">
    <source>
        <dbReference type="EMBL" id="KAJ9104597.1"/>
    </source>
</evidence>
<gene>
    <name evidence="1" type="ORF">QFC21_002095</name>
</gene>
<reference evidence="1" key="1">
    <citation type="submission" date="2023-04" db="EMBL/GenBank/DDBJ databases">
        <title>Draft Genome sequencing of Naganishia species isolated from polar environments using Oxford Nanopore Technology.</title>
        <authorList>
            <person name="Leo P."/>
            <person name="Venkateswaran K."/>
        </authorList>
    </citation>
    <scope>NUCLEOTIDE SEQUENCE</scope>
    <source>
        <strain evidence="1">MNA-CCFEE 5423</strain>
    </source>
</reference>